<accession>A0A2P4P3J8</accession>
<keyword evidence="4" id="KW-0862">Zinc</keyword>
<evidence type="ECO:0000256" key="6">
    <source>
        <dbReference type="SAM" id="MobiDB-lite"/>
    </source>
</evidence>
<evidence type="ECO:0000313" key="7">
    <source>
        <dbReference type="EMBL" id="POG59961.1"/>
    </source>
</evidence>
<evidence type="ECO:0000256" key="4">
    <source>
        <dbReference type="ARBA" id="ARBA00022833"/>
    </source>
</evidence>
<sequence length="219" mass="25025">MEQMAKEAVETSHLTIEKSENDPDYEAKDSHVLLQDITTLSANISNIEYLEISKQSKQQKASTKIRRPKISWVWQFFEFNKNNTKAVCQISASGNLFRPTHLSDAHGITKEIAMKHDEEELKNPPESSIKPYKHSKQESLTQNIIGFVIGIEITLKNQLVQVKYISLTLDAWSLPAHLSYLDVTAHWITSDFEPNEVLLSMKELPYPHGATEIQEHLIN</sequence>
<organism evidence="7 8">
    <name type="scientific">Rhizophagus irregularis (strain DAOM 181602 / DAOM 197198 / MUCL 43194)</name>
    <name type="common">Arbuscular mycorrhizal fungus</name>
    <name type="synonym">Glomus intraradices</name>
    <dbReference type="NCBI Taxonomy" id="747089"/>
    <lineage>
        <taxon>Eukaryota</taxon>
        <taxon>Fungi</taxon>
        <taxon>Fungi incertae sedis</taxon>
        <taxon>Mucoromycota</taxon>
        <taxon>Glomeromycotina</taxon>
        <taxon>Glomeromycetes</taxon>
        <taxon>Glomerales</taxon>
        <taxon>Glomeraceae</taxon>
        <taxon>Rhizophagus</taxon>
    </lineage>
</organism>
<evidence type="ECO:0000256" key="1">
    <source>
        <dbReference type="ARBA" id="ARBA00004123"/>
    </source>
</evidence>
<dbReference type="AlphaFoldDB" id="A0A2P4P3J8"/>
<evidence type="ECO:0000256" key="2">
    <source>
        <dbReference type="ARBA" id="ARBA00022723"/>
    </source>
</evidence>
<keyword evidence="8" id="KW-1185">Reference proteome</keyword>
<comment type="subcellular location">
    <subcellularLocation>
        <location evidence="1">Nucleus</location>
    </subcellularLocation>
</comment>
<comment type="caution">
    <text evidence="7">The sequence shown here is derived from an EMBL/GenBank/DDBJ whole genome shotgun (WGS) entry which is preliminary data.</text>
</comment>
<evidence type="ECO:0000313" key="8">
    <source>
        <dbReference type="Proteomes" id="UP000018888"/>
    </source>
</evidence>
<dbReference type="GO" id="GO:0005634">
    <property type="term" value="C:nucleus"/>
    <property type="evidence" value="ECO:0007669"/>
    <property type="project" value="UniProtKB-SubCell"/>
</dbReference>
<keyword evidence="5" id="KW-0539">Nucleus</keyword>
<reference evidence="7 8" key="1">
    <citation type="journal article" date="2013" name="Proc. Natl. Acad. Sci. U.S.A.">
        <title>Genome of an arbuscular mycorrhizal fungus provides insight into the oldest plant symbiosis.</title>
        <authorList>
            <person name="Tisserant E."/>
            <person name="Malbreil M."/>
            <person name="Kuo A."/>
            <person name="Kohler A."/>
            <person name="Symeonidi A."/>
            <person name="Balestrini R."/>
            <person name="Charron P."/>
            <person name="Duensing N."/>
            <person name="Frei Dit Frey N."/>
            <person name="Gianinazzi-Pearson V."/>
            <person name="Gilbert L.B."/>
            <person name="Handa Y."/>
            <person name="Herr J.R."/>
            <person name="Hijri M."/>
            <person name="Koul R."/>
            <person name="Kawaguchi M."/>
            <person name="Krajinski F."/>
            <person name="Lammers P.J."/>
            <person name="Masclaux F.G."/>
            <person name="Murat C."/>
            <person name="Morin E."/>
            <person name="Ndikumana S."/>
            <person name="Pagni M."/>
            <person name="Petitpierre D."/>
            <person name="Requena N."/>
            <person name="Rosikiewicz P."/>
            <person name="Riley R."/>
            <person name="Saito K."/>
            <person name="San Clemente H."/>
            <person name="Shapiro H."/>
            <person name="van Tuinen D."/>
            <person name="Becard G."/>
            <person name="Bonfante P."/>
            <person name="Paszkowski U."/>
            <person name="Shachar-Hill Y.Y."/>
            <person name="Tuskan G.A."/>
            <person name="Young P.W."/>
            <person name="Sanders I.R."/>
            <person name="Henrissat B."/>
            <person name="Rensing S.A."/>
            <person name="Grigoriev I.V."/>
            <person name="Corradi N."/>
            <person name="Roux C."/>
            <person name="Martin F."/>
        </authorList>
    </citation>
    <scope>NUCLEOTIDE SEQUENCE [LARGE SCALE GENOMIC DNA]</scope>
    <source>
        <strain evidence="7 8">DAOM 197198</strain>
    </source>
</reference>
<keyword evidence="3" id="KW-0863">Zinc-finger</keyword>
<dbReference type="PANTHER" id="PTHR46481">
    <property type="entry name" value="ZINC FINGER BED DOMAIN-CONTAINING PROTEIN 4"/>
    <property type="match status" value="1"/>
</dbReference>
<dbReference type="EMBL" id="AUPC02000419">
    <property type="protein sequence ID" value="POG59961.1"/>
    <property type="molecule type" value="Genomic_DNA"/>
</dbReference>
<proteinExistence type="predicted"/>
<reference evidence="7 8" key="2">
    <citation type="journal article" date="2018" name="New Phytol.">
        <title>High intraspecific genome diversity in the model arbuscular mycorrhizal symbiont Rhizophagus irregularis.</title>
        <authorList>
            <person name="Chen E.C.H."/>
            <person name="Morin E."/>
            <person name="Beaudet D."/>
            <person name="Noel J."/>
            <person name="Yildirir G."/>
            <person name="Ndikumana S."/>
            <person name="Charron P."/>
            <person name="St-Onge C."/>
            <person name="Giorgi J."/>
            <person name="Kruger M."/>
            <person name="Marton T."/>
            <person name="Ropars J."/>
            <person name="Grigoriev I.V."/>
            <person name="Hainaut M."/>
            <person name="Henrissat B."/>
            <person name="Roux C."/>
            <person name="Martin F."/>
            <person name="Corradi N."/>
        </authorList>
    </citation>
    <scope>NUCLEOTIDE SEQUENCE [LARGE SCALE GENOMIC DNA]</scope>
    <source>
        <strain evidence="7 8">DAOM 197198</strain>
    </source>
</reference>
<name>A0A2P4P3J8_RHIID</name>
<dbReference type="Proteomes" id="UP000018888">
    <property type="component" value="Unassembled WGS sequence"/>
</dbReference>
<feature type="region of interest" description="Disordered" evidence="6">
    <location>
        <begin position="1"/>
        <end position="23"/>
    </location>
</feature>
<dbReference type="PANTHER" id="PTHR46481:SF10">
    <property type="entry name" value="ZINC FINGER BED DOMAIN-CONTAINING PROTEIN 39"/>
    <property type="match status" value="1"/>
</dbReference>
<evidence type="ECO:0000256" key="3">
    <source>
        <dbReference type="ARBA" id="ARBA00022771"/>
    </source>
</evidence>
<gene>
    <name evidence="7" type="ORF">GLOIN_2v1788512</name>
</gene>
<dbReference type="GO" id="GO:0008270">
    <property type="term" value="F:zinc ion binding"/>
    <property type="evidence" value="ECO:0007669"/>
    <property type="project" value="UniProtKB-KW"/>
</dbReference>
<dbReference type="InterPro" id="IPR052035">
    <property type="entry name" value="ZnF_BED_domain_contain"/>
</dbReference>
<evidence type="ECO:0000256" key="5">
    <source>
        <dbReference type="ARBA" id="ARBA00023242"/>
    </source>
</evidence>
<dbReference type="VEuPathDB" id="FungiDB:RhiirFUN_004825"/>
<protein>
    <submittedName>
        <fullName evidence="7">Uncharacterized protein</fullName>
    </submittedName>
</protein>
<keyword evidence="2" id="KW-0479">Metal-binding</keyword>